<evidence type="ECO:0000313" key="3">
    <source>
        <dbReference type="Proteomes" id="UP000434036"/>
    </source>
</evidence>
<feature type="transmembrane region" description="Helical" evidence="1">
    <location>
        <begin position="59"/>
        <end position="78"/>
    </location>
</feature>
<keyword evidence="1" id="KW-1133">Transmembrane helix</keyword>
<accession>A0A6N8U9F9</accession>
<organism evidence="2 3">
    <name type="scientific">Copranaerobaculum intestinale</name>
    <dbReference type="NCBI Taxonomy" id="2692629"/>
    <lineage>
        <taxon>Bacteria</taxon>
        <taxon>Bacillati</taxon>
        <taxon>Bacillota</taxon>
        <taxon>Erysipelotrichia</taxon>
        <taxon>Erysipelotrichales</taxon>
        <taxon>Erysipelotrichaceae</taxon>
        <taxon>Copranaerobaculum</taxon>
    </lineage>
</organism>
<dbReference type="AlphaFoldDB" id="A0A6N8U9F9"/>
<reference evidence="2 3" key="1">
    <citation type="submission" date="2019-12" db="EMBL/GenBank/DDBJ databases">
        <authorList>
            <person name="Yang R."/>
        </authorList>
    </citation>
    <scope>NUCLEOTIDE SEQUENCE [LARGE SCALE GENOMIC DNA]</scope>
    <source>
        <strain evidence="2 3">DONG20-135</strain>
    </source>
</reference>
<sequence>MFSLEKEIRSIQIVFMTALIINILLIMMSAFRNVWFWLPFLGVAALCIPKLIKRTYLSFATFDLMLLSMYLLAGGYFFL</sequence>
<feature type="transmembrane region" description="Helical" evidence="1">
    <location>
        <begin position="12"/>
        <end position="28"/>
    </location>
</feature>
<keyword evidence="1" id="KW-0812">Transmembrane</keyword>
<evidence type="ECO:0000313" key="2">
    <source>
        <dbReference type="EMBL" id="MXQ74531.1"/>
    </source>
</evidence>
<gene>
    <name evidence="2" type="ORF">GSF08_11400</name>
</gene>
<proteinExistence type="predicted"/>
<keyword evidence="3" id="KW-1185">Reference proteome</keyword>
<comment type="caution">
    <text evidence="2">The sequence shown here is derived from an EMBL/GenBank/DDBJ whole genome shotgun (WGS) entry which is preliminary data.</text>
</comment>
<reference evidence="2 3" key="2">
    <citation type="submission" date="2020-01" db="EMBL/GenBank/DDBJ databases">
        <title>Clostridiaceae sp. nov. isolated from the gut of human by culturomics.</title>
        <authorList>
            <person name="Chang Y."/>
        </authorList>
    </citation>
    <scope>NUCLEOTIDE SEQUENCE [LARGE SCALE GENOMIC DNA]</scope>
    <source>
        <strain evidence="2 3">DONG20-135</strain>
    </source>
</reference>
<protein>
    <submittedName>
        <fullName evidence="2">Uncharacterized protein</fullName>
    </submittedName>
</protein>
<dbReference type="Proteomes" id="UP000434036">
    <property type="component" value="Unassembled WGS sequence"/>
</dbReference>
<evidence type="ECO:0000256" key="1">
    <source>
        <dbReference type="SAM" id="Phobius"/>
    </source>
</evidence>
<dbReference type="RefSeq" id="WP_160625915.1">
    <property type="nucleotide sequence ID" value="NZ_WUUQ01000009.1"/>
</dbReference>
<dbReference type="EMBL" id="WUUQ01000009">
    <property type="protein sequence ID" value="MXQ74531.1"/>
    <property type="molecule type" value="Genomic_DNA"/>
</dbReference>
<keyword evidence="1" id="KW-0472">Membrane</keyword>
<name>A0A6N8U9F9_9FIRM</name>